<dbReference type="InterPro" id="IPR054594">
    <property type="entry name" value="Lon_lid"/>
</dbReference>
<name>A0A292IHI0_9MOLU</name>
<feature type="domain" description="Lon proteolytic" evidence="22">
    <location>
        <begin position="612"/>
        <end position="792"/>
    </location>
</feature>
<dbReference type="Proteomes" id="UP000261764">
    <property type="component" value="Chromosome I"/>
</dbReference>
<dbReference type="GO" id="GO:0005524">
    <property type="term" value="F:ATP binding"/>
    <property type="evidence" value="ECO:0007669"/>
    <property type="project" value="UniProtKB-UniRule"/>
</dbReference>
<feature type="domain" description="Lon N-terminal" evidence="23">
    <location>
        <begin position="4"/>
        <end position="209"/>
    </location>
</feature>
<dbReference type="GO" id="GO:0043565">
    <property type="term" value="F:sequence-specific DNA binding"/>
    <property type="evidence" value="ECO:0007669"/>
    <property type="project" value="UniProtKB-UniRule"/>
</dbReference>
<dbReference type="InterPro" id="IPR003593">
    <property type="entry name" value="AAA+_ATPase"/>
</dbReference>
<dbReference type="Gene3D" id="3.30.230.10">
    <property type="match status" value="1"/>
</dbReference>
<evidence type="ECO:0000256" key="10">
    <source>
        <dbReference type="ARBA" id="ARBA00050665"/>
    </source>
</evidence>
<evidence type="ECO:0000256" key="11">
    <source>
        <dbReference type="ARBA" id="ARBA00053875"/>
    </source>
</evidence>
<dbReference type="GO" id="GO:0004252">
    <property type="term" value="F:serine-type endopeptidase activity"/>
    <property type="evidence" value="ECO:0007669"/>
    <property type="project" value="UniProtKB-UniRule"/>
</dbReference>
<dbReference type="GO" id="GO:0004176">
    <property type="term" value="F:ATP-dependent peptidase activity"/>
    <property type="evidence" value="ECO:0007669"/>
    <property type="project" value="UniProtKB-UniRule"/>
</dbReference>
<evidence type="ECO:0000256" key="1">
    <source>
        <dbReference type="ARBA" id="ARBA00004496"/>
    </source>
</evidence>
<dbReference type="NCBIfam" id="TIGR00763">
    <property type="entry name" value="lon"/>
    <property type="match status" value="1"/>
</dbReference>
<comment type="induction">
    <text evidence="15">By heat shock.</text>
</comment>
<gene>
    <name evidence="15" type="primary">lon</name>
    <name evidence="24" type="ORF">MAMA39_02830</name>
</gene>
<keyword evidence="21" id="KW-0175">Coiled coil</keyword>
<evidence type="ECO:0000256" key="6">
    <source>
        <dbReference type="ARBA" id="ARBA00022825"/>
    </source>
</evidence>
<evidence type="ECO:0000259" key="22">
    <source>
        <dbReference type="PROSITE" id="PS51786"/>
    </source>
</evidence>
<evidence type="ECO:0000256" key="12">
    <source>
        <dbReference type="ARBA" id="ARBA00066743"/>
    </source>
</evidence>
<dbReference type="PROSITE" id="PS51786">
    <property type="entry name" value="LON_PROTEOLYTIC"/>
    <property type="match status" value="1"/>
</dbReference>
<dbReference type="Gene3D" id="1.20.5.5270">
    <property type="match status" value="1"/>
</dbReference>
<dbReference type="FunFam" id="3.40.50.300:FF:000021">
    <property type="entry name" value="Lon protease homolog"/>
    <property type="match status" value="1"/>
</dbReference>
<dbReference type="Pfam" id="PF02190">
    <property type="entry name" value="LON_substr_bdg"/>
    <property type="match status" value="1"/>
</dbReference>
<dbReference type="Pfam" id="PF05362">
    <property type="entry name" value="Lon_C"/>
    <property type="match status" value="1"/>
</dbReference>
<dbReference type="Gene3D" id="2.30.130.40">
    <property type="entry name" value="LON domain-like"/>
    <property type="match status" value="1"/>
</dbReference>
<dbReference type="SUPFAM" id="SSF88697">
    <property type="entry name" value="PUA domain-like"/>
    <property type="match status" value="1"/>
</dbReference>
<evidence type="ECO:0000256" key="7">
    <source>
        <dbReference type="ARBA" id="ARBA00022840"/>
    </source>
</evidence>
<dbReference type="Gene3D" id="1.20.58.1480">
    <property type="match status" value="1"/>
</dbReference>
<proteinExistence type="evidence at transcript level"/>
<dbReference type="Gene3D" id="1.10.8.60">
    <property type="match status" value="1"/>
</dbReference>
<evidence type="ECO:0000256" key="18">
    <source>
        <dbReference type="PIRSR" id="PIRSR001174-2"/>
    </source>
</evidence>
<dbReference type="SUPFAM" id="SSF52540">
    <property type="entry name" value="P-loop containing nucleoside triphosphate hydrolases"/>
    <property type="match status" value="1"/>
</dbReference>
<dbReference type="InterPro" id="IPR003111">
    <property type="entry name" value="Lon_prtase_N"/>
</dbReference>
<dbReference type="InterPro" id="IPR008268">
    <property type="entry name" value="Peptidase_S16_AS"/>
</dbReference>
<comment type="similarity">
    <text evidence="15 16 19 20">Belongs to the peptidase S16 family.</text>
</comment>
<dbReference type="InterPro" id="IPR014721">
    <property type="entry name" value="Ribsml_uS5_D2-typ_fold_subgr"/>
</dbReference>
<keyword evidence="5 15" id="KW-0378">Hydrolase</keyword>
<evidence type="ECO:0000256" key="17">
    <source>
        <dbReference type="PIRSR" id="PIRSR001174-1"/>
    </source>
</evidence>
<protein>
    <recommendedName>
        <fullName evidence="13 15">Lon protease</fullName>
        <ecNumber evidence="12 15">3.4.21.53</ecNumber>
    </recommendedName>
    <alternativeName>
        <fullName evidence="14 15">ATP-dependent protease La</fullName>
    </alternativeName>
</protein>
<dbReference type="PROSITE" id="PS01046">
    <property type="entry name" value="LON_SER"/>
    <property type="match status" value="1"/>
</dbReference>
<organism evidence="24 25">
    <name type="scientific">Mycoplasma amphoriforme A39</name>
    <dbReference type="NCBI Taxonomy" id="572419"/>
    <lineage>
        <taxon>Bacteria</taxon>
        <taxon>Bacillati</taxon>
        <taxon>Mycoplasmatota</taxon>
        <taxon>Mollicutes</taxon>
        <taxon>Mycoplasmataceae</taxon>
        <taxon>Mycoplasma</taxon>
    </lineage>
</organism>
<dbReference type="Gene3D" id="3.40.50.300">
    <property type="entry name" value="P-loop containing nucleotide triphosphate hydrolases"/>
    <property type="match status" value="1"/>
</dbReference>
<dbReference type="RefSeq" id="WP_343251751.1">
    <property type="nucleotide sequence ID" value="NZ_HG937516.1"/>
</dbReference>
<dbReference type="InterPro" id="IPR004815">
    <property type="entry name" value="Lon_bac/euk-typ"/>
</dbReference>
<feature type="active site" evidence="15 17">
    <location>
        <position position="742"/>
    </location>
</feature>
<keyword evidence="4 15" id="KW-0547">Nucleotide-binding</keyword>
<dbReference type="InterPro" id="IPR027065">
    <property type="entry name" value="Lon_Prtase"/>
</dbReference>
<comment type="function">
    <text evidence="11 15">ATP-dependent serine protease that mediates the selective degradation of mutant and abnormal proteins as well as certain short-lived regulatory proteins. Required for cellular homeostasis and for survival from DNA damage and developmental changes induced by stress. Degrades polypeptides processively to yield small peptide fragments that are 5 to 10 amino acids long. Binds to DNA in a double-stranded, site-specific manner.</text>
</comment>
<evidence type="ECO:0000256" key="15">
    <source>
        <dbReference type="HAMAP-Rule" id="MF_01973"/>
    </source>
</evidence>
<comment type="subcellular location">
    <subcellularLocation>
        <location evidence="1 15 16">Cytoplasm</location>
    </subcellularLocation>
</comment>
<evidence type="ECO:0000256" key="14">
    <source>
        <dbReference type="ARBA" id="ARBA00082722"/>
    </source>
</evidence>
<dbReference type="GO" id="GO:0006515">
    <property type="term" value="P:protein quality control for misfolded or incompletely synthesized proteins"/>
    <property type="evidence" value="ECO:0007669"/>
    <property type="project" value="UniProtKB-UniRule"/>
</dbReference>
<dbReference type="PANTHER" id="PTHR10046">
    <property type="entry name" value="ATP DEPENDENT LON PROTEASE FAMILY MEMBER"/>
    <property type="match status" value="1"/>
</dbReference>
<dbReference type="PROSITE" id="PS51787">
    <property type="entry name" value="LON_N"/>
    <property type="match status" value="1"/>
</dbReference>
<feature type="coiled-coil region" evidence="21">
    <location>
        <begin position="258"/>
        <end position="309"/>
    </location>
</feature>
<keyword evidence="7 15" id="KW-0067">ATP-binding</keyword>
<dbReference type="SMART" id="SM00382">
    <property type="entry name" value="AAA"/>
    <property type="match status" value="1"/>
</dbReference>
<evidence type="ECO:0000256" key="20">
    <source>
        <dbReference type="RuleBase" id="RU000591"/>
    </source>
</evidence>
<evidence type="ECO:0000256" key="8">
    <source>
        <dbReference type="ARBA" id="ARBA00023016"/>
    </source>
</evidence>
<dbReference type="SMART" id="SM00464">
    <property type="entry name" value="LON"/>
    <property type="match status" value="1"/>
</dbReference>
<dbReference type="SUPFAM" id="SSF54211">
    <property type="entry name" value="Ribosomal protein S5 domain 2-like"/>
    <property type="match status" value="1"/>
</dbReference>
<dbReference type="InterPro" id="IPR008269">
    <property type="entry name" value="Lon_proteolytic"/>
</dbReference>
<evidence type="ECO:0000313" key="24">
    <source>
        <dbReference type="EMBL" id="CDN40404.1"/>
    </source>
</evidence>
<dbReference type="GO" id="GO:0016887">
    <property type="term" value="F:ATP hydrolysis activity"/>
    <property type="evidence" value="ECO:0007669"/>
    <property type="project" value="UniProtKB-UniRule"/>
</dbReference>
<dbReference type="InterPro" id="IPR015947">
    <property type="entry name" value="PUA-like_sf"/>
</dbReference>
<dbReference type="EMBL" id="HG937516">
    <property type="protein sequence ID" value="CDN40404.1"/>
    <property type="molecule type" value="Genomic_DNA"/>
</dbReference>
<evidence type="ECO:0000256" key="13">
    <source>
        <dbReference type="ARBA" id="ARBA00071934"/>
    </source>
</evidence>
<dbReference type="HAMAP" id="MF_01973">
    <property type="entry name" value="lon_bact"/>
    <property type="match status" value="1"/>
</dbReference>
<evidence type="ECO:0000256" key="19">
    <source>
        <dbReference type="PROSITE-ProRule" id="PRU01122"/>
    </source>
</evidence>
<dbReference type="InterPro" id="IPR020568">
    <property type="entry name" value="Ribosomal_Su5_D2-typ_SF"/>
</dbReference>
<accession>A0A292IHI0</accession>
<evidence type="ECO:0000256" key="16">
    <source>
        <dbReference type="PIRNR" id="PIRNR001174"/>
    </source>
</evidence>
<evidence type="ECO:0000256" key="9">
    <source>
        <dbReference type="ARBA" id="ARBA00026070"/>
    </source>
</evidence>
<dbReference type="PRINTS" id="PR00830">
    <property type="entry name" value="ENDOLAPTASE"/>
</dbReference>
<sequence length="792" mass="89331">MKKAYILVSREIIVFPSCVKEINVGRKRSLEAIEAAYKKNKQIVITAQTERDVEEPTEKDIYNIGTLCEIQKMERNETEGDLVSVKLTVKGVQRVRLSKYNHLSAQPVIEYETLKSTNISDNENTRRIRDIFGLLDSKILANINETNEASSASDKSRAVGIFSGDADKLSDLLANSIDNFSVPERQNLLSTLDVAKRLDTIAEFLKKHAKAAQQAKDKDNEDKSAEFQQIDRKITKKINDNLSKQQREFYLRERLKAIKEELGDISTKEDDLSELREKLNSNPYPKHIKEKVTAELNRYEATVNSQENSIIRTYVEWLLDIPWWQEGKDNEDIKKVSKVLDKNHYGLQKVKERIVEYLAVLMRTKKIRGPIMCLVGPPGVGKSSLAKSIAESLGKEFVKMSLGGVHDESEIRGHRKTYIGSMPGRIIKGMKKAKVVNPLFLLDEIDKMTSDNHGDPASALLEVLDPELNNKFNDNYIEEDYDLSKVMFVATANYAEGIPEALYDRMEIIELTSYTEQEKLAIAKNYLIPRTLENAAMSSDELNFTDEAISYIIKHFTLEAGVRQLERTIQQIARKFLVRSQKDGIKTQKIDVKAVKFYLKKEIFDYTVRDEDTIPGIVNGMAYTSSGGDLLPIEVSYSPGKGELTITGNLKETMRESANVALGYVKSNAKEFGIDPKMFKTIDLHIHVPSGGIPKDGPSAGVALTTAIISALTGKKIDPTVAMTGEITLRGKVLVIGGVKEKTISAHRGGVRTIFMPEKDERYLDEVPKEIKDDLSIIFVKKYNDIFKRLFK</sequence>
<keyword evidence="8 15" id="KW-0346">Stress response</keyword>
<dbReference type="PIRSF" id="PIRSF001174">
    <property type="entry name" value="Lon_proteas"/>
    <property type="match status" value="1"/>
</dbReference>
<dbReference type="CDD" id="cd19500">
    <property type="entry name" value="RecA-like_Lon"/>
    <property type="match status" value="1"/>
</dbReference>
<dbReference type="KEGG" id="mamp:MAMA39_02830"/>
<evidence type="ECO:0000256" key="21">
    <source>
        <dbReference type="SAM" id="Coils"/>
    </source>
</evidence>
<evidence type="ECO:0000256" key="4">
    <source>
        <dbReference type="ARBA" id="ARBA00022741"/>
    </source>
</evidence>
<feature type="binding site" evidence="15 18">
    <location>
        <begin position="376"/>
        <end position="383"/>
    </location>
    <ligand>
        <name>ATP</name>
        <dbReference type="ChEBI" id="CHEBI:30616"/>
    </ligand>
</feature>
<keyword evidence="25" id="KW-1185">Reference proteome</keyword>
<evidence type="ECO:0000256" key="3">
    <source>
        <dbReference type="ARBA" id="ARBA00022670"/>
    </source>
</evidence>
<dbReference type="Pfam" id="PF00004">
    <property type="entry name" value="AAA"/>
    <property type="match status" value="1"/>
</dbReference>
<dbReference type="InterPro" id="IPR027543">
    <property type="entry name" value="Lon_bac"/>
</dbReference>
<keyword evidence="3 15" id="KW-0645">Protease</keyword>
<dbReference type="GO" id="GO:0005737">
    <property type="term" value="C:cytoplasm"/>
    <property type="evidence" value="ECO:0007669"/>
    <property type="project" value="UniProtKB-SubCell"/>
</dbReference>
<evidence type="ECO:0000256" key="2">
    <source>
        <dbReference type="ARBA" id="ARBA00022490"/>
    </source>
</evidence>
<dbReference type="InterPro" id="IPR027417">
    <property type="entry name" value="P-loop_NTPase"/>
</dbReference>
<evidence type="ECO:0000259" key="23">
    <source>
        <dbReference type="PROSITE" id="PS51787"/>
    </source>
</evidence>
<dbReference type="InterPro" id="IPR003959">
    <property type="entry name" value="ATPase_AAA_core"/>
</dbReference>
<dbReference type="Pfam" id="PF22667">
    <property type="entry name" value="Lon_lid"/>
    <property type="match status" value="1"/>
</dbReference>
<keyword evidence="2 15" id="KW-0963">Cytoplasm</keyword>
<feature type="active site" evidence="15 17">
    <location>
        <position position="699"/>
    </location>
</feature>
<reference evidence="24 25" key="1">
    <citation type="journal article" date="2015" name="Clin. Infect. Dis.">
        <title>Genomic Investigations unmask Mycoplasma amphoriforme, a new respiratory pathogen.</title>
        <authorList>
            <person name="Gillespie S.H."/>
            <person name="Ling C.L."/>
            <person name="Oravcova K."/>
            <person name="Pinheiro M."/>
            <person name="Wells L."/>
            <person name="Bryant J.M."/>
            <person name="McHugh T.D."/>
            <person name="Bebear C."/>
            <person name="Webster D."/>
            <person name="Harris S.R."/>
            <person name="Seth-Smith H.M."/>
            <person name="Thomson N.R."/>
        </authorList>
    </citation>
    <scope>NUCLEOTIDE SEQUENCE [LARGE SCALE GENOMIC DNA]</scope>
    <source>
        <strain evidence="24 25">A39</strain>
    </source>
</reference>
<dbReference type="GO" id="GO:0034605">
    <property type="term" value="P:cellular response to heat"/>
    <property type="evidence" value="ECO:0007669"/>
    <property type="project" value="UniProtKB-UniRule"/>
</dbReference>
<comment type="subunit">
    <text evidence="9 15 16">Homohexamer. Organized in a ring with a central cavity.</text>
</comment>
<dbReference type="AlphaFoldDB" id="A0A292IHI0"/>
<dbReference type="InterPro" id="IPR046336">
    <property type="entry name" value="Lon_prtase_N_sf"/>
</dbReference>
<keyword evidence="6 15" id="KW-0720">Serine protease</keyword>
<evidence type="ECO:0000256" key="5">
    <source>
        <dbReference type="ARBA" id="ARBA00022801"/>
    </source>
</evidence>
<evidence type="ECO:0000313" key="25">
    <source>
        <dbReference type="Proteomes" id="UP000261764"/>
    </source>
</evidence>
<comment type="catalytic activity">
    <reaction evidence="10 15 16 19">
        <text>Hydrolysis of proteins in presence of ATP.</text>
        <dbReference type="EC" id="3.4.21.53"/>
    </reaction>
</comment>
<dbReference type="EC" id="3.4.21.53" evidence="12 15"/>